<proteinExistence type="predicted"/>
<dbReference type="Proteomes" id="UP000799424">
    <property type="component" value="Unassembled WGS sequence"/>
</dbReference>
<dbReference type="EMBL" id="MU006230">
    <property type="protein sequence ID" value="KAF2824392.1"/>
    <property type="molecule type" value="Genomic_DNA"/>
</dbReference>
<protein>
    <submittedName>
        <fullName evidence="1">Uncharacterized protein</fullName>
    </submittedName>
</protein>
<dbReference type="AlphaFoldDB" id="A0A6A6ZTK7"/>
<keyword evidence="2" id="KW-1185">Reference proteome</keyword>
<organism evidence="1 2">
    <name type="scientific">Ophiobolus disseminans</name>
    <dbReference type="NCBI Taxonomy" id="1469910"/>
    <lineage>
        <taxon>Eukaryota</taxon>
        <taxon>Fungi</taxon>
        <taxon>Dikarya</taxon>
        <taxon>Ascomycota</taxon>
        <taxon>Pezizomycotina</taxon>
        <taxon>Dothideomycetes</taxon>
        <taxon>Pleosporomycetidae</taxon>
        <taxon>Pleosporales</taxon>
        <taxon>Pleosporineae</taxon>
        <taxon>Phaeosphaeriaceae</taxon>
        <taxon>Ophiobolus</taxon>
    </lineage>
</organism>
<accession>A0A6A6ZTK7</accession>
<name>A0A6A6ZTK7_9PLEO</name>
<gene>
    <name evidence="1" type="ORF">CC86DRAFT_55003</name>
</gene>
<evidence type="ECO:0000313" key="2">
    <source>
        <dbReference type="Proteomes" id="UP000799424"/>
    </source>
</evidence>
<sequence>MDSLAKDSLVYCSRRWGRDVNKVLVLQCQSTTTCLQMQPQLLITHHLRGYFAQQKSLSSPKHLYVCCFRAKGSKPDAPLRFPTAKSNGETCPKIPIGCDSHHRAGISGVMRRGAGMIGRLADEPECCARVVLGCGDWGRASGWCRVRGYIWSWLVCELEGWSSEVIWEGMV</sequence>
<evidence type="ECO:0000313" key="1">
    <source>
        <dbReference type="EMBL" id="KAF2824392.1"/>
    </source>
</evidence>
<reference evidence="1" key="1">
    <citation type="journal article" date="2020" name="Stud. Mycol.">
        <title>101 Dothideomycetes genomes: a test case for predicting lifestyles and emergence of pathogens.</title>
        <authorList>
            <person name="Haridas S."/>
            <person name="Albert R."/>
            <person name="Binder M."/>
            <person name="Bloem J."/>
            <person name="Labutti K."/>
            <person name="Salamov A."/>
            <person name="Andreopoulos B."/>
            <person name="Baker S."/>
            <person name="Barry K."/>
            <person name="Bills G."/>
            <person name="Bluhm B."/>
            <person name="Cannon C."/>
            <person name="Castanera R."/>
            <person name="Culley D."/>
            <person name="Daum C."/>
            <person name="Ezra D."/>
            <person name="Gonzalez J."/>
            <person name="Henrissat B."/>
            <person name="Kuo A."/>
            <person name="Liang C."/>
            <person name="Lipzen A."/>
            <person name="Lutzoni F."/>
            <person name="Magnuson J."/>
            <person name="Mondo S."/>
            <person name="Nolan M."/>
            <person name="Ohm R."/>
            <person name="Pangilinan J."/>
            <person name="Park H.-J."/>
            <person name="Ramirez L."/>
            <person name="Alfaro M."/>
            <person name="Sun H."/>
            <person name="Tritt A."/>
            <person name="Yoshinaga Y."/>
            <person name="Zwiers L.-H."/>
            <person name="Turgeon B."/>
            <person name="Goodwin S."/>
            <person name="Spatafora J."/>
            <person name="Crous P."/>
            <person name="Grigoriev I."/>
        </authorList>
    </citation>
    <scope>NUCLEOTIDE SEQUENCE</scope>
    <source>
        <strain evidence="1">CBS 113818</strain>
    </source>
</reference>